<evidence type="ECO:0000313" key="2">
    <source>
        <dbReference type="Proteomes" id="UP000046187"/>
    </source>
</evidence>
<dbReference type="Proteomes" id="UP000046187">
    <property type="component" value="Unassembled WGS sequence"/>
</dbReference>
<sequence length="75" mass="8422">MWRHAVALLLLHVKFGLYGLNACFVETQEGLGQARLAMAQAGFFCRQNGCDAARFPGMWLGKYSDFSCRIYSEVV</sequence>
<proteinExistence type="predicted"/>
<accession>A0A0K2ZGA1</accession>
<evidence type="ECO:0000313" key="1">
    <source>
        <dbReference type="EMBL" id="CTP83982.1"/>
    </source>
</evidence>
<protein>
    <submittedName>
        <fullName evidence="1">Uncharacterized protein</fullName>
    </submittedName>
</protein>
<organism evidence="1 2">
    <name type="scientific">Xanthomonas graminis pv. arrhenatheri LMG 727</name>
    <dbReference type="NCBI Taxonomy" id="1195923"/>
    <lineage>
        <taxon>Bacteria</taxon>
        <taxon>Pseudomonadati</taxon>
        <taxon>Pseudomonadota</taxon>
        <taxon>Gammaproteobacteria</taxon>
        <taxon>Lysobacterales</taxon>
        <taxon>Lysobacteraceae</taxon>
        <taxon>Xanthomonas</taxon>
        <taxon>Xanthomonas translucens group</taxon>
        <taxon>Xanthomonas graminis</taxon>
    </lineage>
</organism>
<dbReference type="EMBL" id="CXOI01000012">
    <property type="protein sequence ID" value="CTP83982.1"/>
    <property type="molecule type" value="Genomic_DNA"/>
</dbReference>
<reference evidence="2" key="1">
    <citation type="submission" date="2015-07" db="EMBL/GenBank/DDBJ databases">
        <authorList>
            <person name="Wibberg D."/>
        </authorList>
    </citation>
    <scope>NUCLEOTIDE SEQUENCE [LARGE SCALE GENOMIC DNA]</scope>
</reference>
<gene>
    <name evidence="1" type="ORF">XTALMG727_0836</name>
</gene>
<keyword evidence="2" id="KW-1185">Reference proteome</keyword>
<dbReference type="AlphaFoldDB" id="A0A0K2ZGA1"/>
<name>A0A0K2ZGA1_9XANT</name>